<evidence type="ECO:0000313" key="4">
    <source>
        <dbReference type="RefSeq" id="XP_019095980.1"/>
    </source>
</evidence>
<dbReference type="InterPro" id="IPR012337">
    <property type="entry name" value="RNaseH-like_sf"/>
</dbReference>
<reference evidence="3" key="1">
    <citation type="journal article" date="2014" name="Nat. Commun.">
        <title>The emerging biofuel crop Camelina sativa retains a highly undifferentiated hexaploid genome structure.</title>
        <authorList>
            <person name="Kagale S."/>
            <person name="Koh C."/>
            <person name="Nixon J."/>
            <person name="Bollina V."/>
            <person name="Clarke W.E."/>
            <person name="Tuteja R."/>
            <person name="Spillane C."/>
            <person name="Robinson S.J."/>
            <person name="Links M.G."/>
            <person name="Clarke C."/>
            <person name="Higgins E.E."/>
            <person name="Huebert T."/>
            <person name="Sharpe A.G."/>
            <person name="Parkin I.A."/>
        </authorList>
    </citation>
    <scope>NUCLEOTIDE SEQUENCE [LARGE SCALE GENOMIC DNA]</scope>
    <source>
        <strain evidence="3">cv. DH55</strain>
    </source>
</reference>
<dbReference type="SUPFAM" id="SSF53098">
    <property type="entry name" value="Ribonuclease H-like"/>
    <property type="match status" value="1"/>
</dbReference>
<dbReference type="PANTHER" id="PTHR23272">
    <property type="entry name" value="BED FINGER-RELATED"/>
    <property type="match status" value="1"/>
</dbReference>
<evidence type="ECO:0000313" key="3">
    <source>
        <dbReference type="Proteomes" id="UP000694864"/>
    </source>
</evidence>
<organism evidence="3 4">
    <name type="scientific">Camelina sativa</name>
    <name type="common">False flax</name>
    <name type="synonym">Myagrum sativum</name>
    <dbReference type="NCBI Taxonomy" id="90675"/>
    <lineage>
        <taxon>Eukaryota</taxon>
        <taxon>Viridiplantae</taxon>
        <taxon>Streptophyta</taxon>
        <taxon>Embryophyta</taxon>
        <taxon>Tracheophyta</taxon>
        <taxon>Spermatophyta</taxon>
        <taxon>Magnoliopsida</taxon>
        <taxon>eudicotyledons</taxon>
        <taxon>Gunneridae</taxon>
        <taxon>Pentapetalae</taxon>
        <taxon>rosids</taxon>
        <taxon>malvids</taxon>
        <taxon>Brassicales</taxon>
        <taxon>Brassicaceae</taxon>
        <taxon>Camelineae</taxon>
        <taxon>Camelina</taxon>
    </lineage>
</organism>
<dbReference type="Pfam" id="PF14372">
    <property type="entry name" value="hAT-like_RNase-H"/>
    <property type="match status" value="1"/>
</dbReference>
<dbReference type="Pfam" id="PF05699">
    <property type="entry name" value="Dimer_Tnp_hAT"/>
    <property type="match status" value="1"/>
</dbReference>
<dbReference type="Proteomes" id="UP000694864">
    <property type="component" value="Chromosome 18"/>
</dbReference>
<accession>A0ABM1RAE2</accession>
<evidence type="ECO:0000259" key="2">
    <source>
        <dbReference type="Pfam" id="PF14372"/>
    </source>
</evidence>
<protein>
    <submittedName>
        <fullName evidence="4">Zinc finger BED domain-containing protein RICESLEEPER 2-like</fullName>
    </submittedName>
</protein>
<dbReference type="InterPro" id="IPR025525">
    <property type="entry name" value="hAT-like_transposase_RNase-H"/>
</dbReference>
<dbReference type="PANTHER" id="PTHR23272:SF187">
    <property type="entry name" value="AC9 TRANSPOSASE-RELATED"/>
    <property type="match status" value="1"/>
</dbReference>
<feature type="domain" description="hAT-like transposase RNase-H fold" evidence="2">
    <location>
        <begin position="134"/>
        <end position="233"/>
    </location>
</feature>
<dbReference type="RefSeq" id="XP_019095980.1">
    <property type="nucleotide sequence ID" value="XM_019240435.1"/>
</dbReference>
<name>A0ABM1RAE2_CAMSA</name>
<proteinExistence type="predicted"/>
<keyword evidence="3" id="KW-1185">Reference proteome</keyword>
<feature type="domain" description="HAT C-terminal dimerisation" evidence="1">
    <location>
        <begin position="289"/>
        <end position="375"/>
    </location>
</feature>
<evidence type="ECO:0000259" key="1">
    <source>
        <dbReference type="Pfam" id="PF05699"/>
    </source>
</evidence>
<dbReference type="InterPro" id="IPR008906">
    <property type="entry name" value="HATC_C_dom"/>
</dbReference>
<gene>
    <name evidence="4" type="primary">LOC104761661</name>
</gene>
<sequence length="410" mass="46959">MNLIVRDGLHEMKGKITAIRNAIQYVRSNTKRCESFEQKVVSGKMTRGSLPLDVKTRWNSTYLMLSRALKFRAAFDKMEMEDKLYNDFFLEVVDGEKRIGPPQFADWNAVERLVKFLAIFYKSTLVLSASASVASYKCYGEIVTIEKSLMVLSTSLDKDLRTKADEMIAKFEKYWDGMKHINKMLIVASVFDPRKKMQFANMCFEKLYGKESSEVAEMNESVTDVLKALFKEYSGVHNKGIDNQSSQSNPTSTVGGREYNDATHTTHVLDDDVGYEVPESMDYAYPRDELEIYLKEKVENPKTIMGTEWYVLSWWKVNNSKYPVLAEIAKDVLAMQVSSVASESAFSTSGRIIEPHRSCLSHYMVEVLMCTEQWLKCELNSSDKTFTNAQLLADIEMFDTLQRKFDGEVN</sequence>
<reference evidence="4" key="2">
    <citation type="submission" date="2025-08" db="UniProtKB">
        <authorList>
            <consortium name="RefSeq"/>
        </authorList>
    </citation>
    <scope>IDENTIFICATION</scope>
    <source>
        <tissue evidence="4">Leaf</tissue>
    </source>
</reference>
<dbReference type="GeneID" id="104761661"/>